<name>A0ABR1U9N3_9PEZI</name>
<proteinExistence type="predicted"/>
<feature type="region of interest" description="Disordered" evidence="1">
    <location>
        <begin position="1"/>
        <end position="46"/>
    </location>
</feature>
<organism evidence="2 3">
    <name type="scientific">Apiospora rasikravindrae</name>
    <dbReference type="NCBI Taxonomy" id="990691"/>
    <lineage>
        <taxon>Eukaryota</taxon>
        <taxon>Fungi</taxon>
        <taxon>Dikarya</taxon>
        <taxon>Ascomycota</taxon>
        <taxon>Pezizomycotina</taxon>
        <taxon>Sordariomycetes</taxon>
        <taxon>Xylariomycetidae</taxon>
        <taxon>Amphisphaeriales</taxon>
        <taxon>Apiosporaceae</taxon>
        <taxon>Apiospora</taxon>
    </lineage>
</organism>
<sequence>MALANNVSSTSMASLEGFRADQDPVTMALHEQGDKDEPIPTCQSDNQYATLATSMTDSNVKRLADDQAGSTLTGAATDGVKELSNSQSPGSPFSEEKPKKRRTVHANMHTLVDYTGQMIYHIPINSALGEQYRTLTSKAEKVAFYREHGRPEPFLNFTTISVQKSV</sequence>
<evidence type="ECO:0000313" key="3">
    <source>
        <dbReference type="Proteomes" id="UP001444661"/>
    </source>
</evidence>
<comment type="caution">
    <text evidence="2">The sequence shown here is derived from an EMBL/GenBank/DDBJ whole genome shotgun (WGS) entry which is preliminary data.</text>
</comment>
<reference evidence="2 3" key="1">
    <citation type="submission" date="2023-01" db="EMBL/GenBank/DDBJ databases">
        <title>Analysis of 21 Apiospora genomes using comparative genomics revels a genus with tremendous synthesis potential of carbohydrate active enzymes and secondary metabolites.</title>
        <authorList>
            <person name="Sorensen T."/>
        </authorList>
    </citation>
    <scope>NUCLEOTIDE SEQUENCE [LARGE SCALE GENOMIC DNA]</scope>
    <source>
        <strain evidence="2 3">CBS 33761</strain>
    </source>
</reference>
<dbReference type="Proteomes" id="UP001444661">
    <property type="component" value="Unassembled WGS sequence"/>
</dbReference>
<evidence type="ECO:0000313" key="2">
    <source>
        <dbReference type="EMBL" id="KAK8055584.1"/>
    </source>
</evidence>
<protein>
    <submittedName>
        <fullName evidence="2">Uncharacterized protein</fullName>
    </submittedName>
</protein>
<evidence type="ECO:0000256" key="1">
    <source>
        <dbReference type="SAM" id="MobiDB-lite"/>
    </source>
</evidence>
<feature type="region of interest" description="Disordered" evidence="1">
    <location>
        <begin position="63"/>
        <end position="102"/>
    </location>
</feature>
<gene>
    <name evidence="2" type="ORF">PG993_000811</name>
</gene>
<dbReference type="EMBL" id="JAQQWK010000001">
    <property type="protein sequence ID" value="KAK8055584.1"/>
    <property type="molecule type" value="Genomic_DNA"/>
</dbReference>
<accession>A0ABR1U9N3</accession>
<keyword evidence="3" id="KW-1185">Reference proteome</keyword>
<feature type="compositionally biased region" description="Polar residues" evidence="1">
    <location>
        <begin position="1"/>
        <end position="13"/>
    </location>
</feature>